<evidence type="ECO:0000256" key="1">
    <source>
        <dbReference type="SAM" id="MobiDB-lite"/>
    </source>
</evidence>
<reference evidence="2 3" key="1">
    <citation type="submission" date="2020-10" db="EMBL/GenBank/DDBJ databases">
        <title>Plant Genome Project.</title>
        <authorList>
            <person name="Zhang R.-G."/>
        </authorList>
    </citation>
    <scope>NUCLEOTIDE SEQUENCE [LARGE SCALE GENOMIC DNA]</scope>
    <source>
        <strain evidence="2">FAFU-HL-1</strain>
        <tissue evidence="2">Leaf</tissue>
    </source>
</reference>
<gene>
    <name evidence="2" type="ORF">SADUNF_Sadunf16G0170600</name>
</gene>
<feature type="region of interest" description="Disordered" evidence="1">
    <location>
        <begin position="1"/>
        <end position="29"/>
    </location>
</feature>
<evidence type="ECO:0000313" key="2">
    <source>
        <dbReference type="EMBL" id="KAF9665877.1"/>
    </source>
</evidence>
<dbReference type="EMBL" id="JADGMS010000016">
    <property type="protein sequence ID" value="KAF9665877.1"/>
    <property type="molecule type" value="Genomic_DNA"/>
</dbReference>
<feature type="region of interest" description="Disordered" evidence="1">
    <location>
        <begin position="52"/>
        <end position="81"/>
    </location>
</feature>
<protein>
    <submittedName>
        <fullName evidence="2">Uncharacterized protein</fullName>
    </submittedName>
</protein>
<keyword evidence="3" id="KW-1185">Reference proteome</keyword>
<proteinExistence type="predicted"/>
<dbReference type="AlphaFoldDB" id="A0A835JA66"/>
<dbReference type="OrthoDB" id="850234at2759"/>
<evidence type="ECO:0000313" key="3">
    <source>
        <dbReference type="Proteomes" id="UP000657918"/>
    </source>
</evidence>
<dbReference type="Proteomes" id="UP000657918">
    <property type="component" value="Chromosome 16"/>
</dbReference>
<sequence>MAPTASMLLLPYHNKSSSPPSPLSSTPSPASFTGAKFSVMTWVRQDKPIFKGRSQGKESFMAGPSSPANDSVKAKSSTAKPQLSPSYVLLEVMDFFERLTIHSPLQHERRISSYLMQKRLCLVFATSKLKGDKVRIICQPPSFMTLKLAIITGM</sequence>
<accession>A0A835JA66</accession>
<comment type="caution">
    <text evidence="2">The sequence shown here is derived from an EMBL/GenBank/DDBJ whole genome shotgun (WGS) entry which is preliminary data.</text>
</comment>
<feature type="compositionally biased region" description="Polar residues" evidence="1">
    <location>
        <begin position="66"/>
        <end position="81"/>
    </location>
</feature>
<organism evidence="2 3">
    <name type="scientific">Salix dunnii</name>
    <dbReference type="NCBI Taxonomy" id="1413687"/>
    <lineage>
        <taxon>Eukaryota</taxon>
        <taxon>Viridiplantae</taxon>
        <taxon>Streptophyta</taxon>
        <taxon>Embryophyta</taxon>
        <taxon>Tracheophyta</taxon>
        <taxon>Spermatophyta</taxon>
        <taxon>Magnoliopsida</taxon>
        <taxon>eudicotyledons</taxon>
        <taxon>Gunneridae</taxon>
        <taxon>Pentapetalae</taxon>
        <taxon>rosids</taxon>
        <taxon>fabids</taxon>
        <taxon>Malpighiales</taxon>
        <taxon>Salicaceae</taxon>
        <taxon>Saliceae</taxon>
        <taxon>Salix</taxon>
    </lineage>
</organism>
<name>A0A835JA66_9ROSI</name>